<organism evidence="5 6">
    <name type="scientific">Heracleum sosnowskyi</name>
    <dbReference type="NCBI Taxonomy" id="360622"/>
    <lineage>
        <taxon>Eukaryota</taxon>
        <taxon>Viridiplantae</taxon>
        <taxon>Streptophyta</taxon>
        <taxon>Embryophyta</taxon>
        <taxon>Tracheophyta</taxon>
        <taxon>Spermatophyta</taxon>
        <taxon>Magnoliopsida</taxon>
        <taxon>eudicotyledons</taxon>
        <taxon>Gunneridae</taxon>
        <taxon>Pentapetalae</taxon>
        <taxon>asterids</taxon>
        <taxon>campanulids</taxon>
        <taxon>Apiales</taxon>
        <taxon>Apiaceae</taxon>
        <taxon>Apioideae</taxon>
        <taxon>apioid superclade</taxon>
        <taxon>Tordylieae</taxon>
        <taxon>Tordyliinae</taxon>
        <taxon>Heracleum</taxon>
    </lineage>
</organism>
<comment type="caution">
    <text evidence="5">The sequence shown here is derived from an EMBL/GenBank/DDBJ whole genome shotgun (WGS) entry which is preliminary data.</text>
</comment>
<dbReference type="AlphaFoldDB" id="A0AAD8JCA5"/>
<keyword evidence="3" id="KW-1133">Transmembrane helix</keyword>
<protein>
    <recommendedName>
        <fullName evidence="4">ClpA/ClpB AAA lid domain-containing protein</fullName>
    </recommendedName>
</protein>
<feature type="transmembrane region" description="Helical" evidence="3">
    <location>
        <begin position="70"/>
        <end position="89"/>
    </location>
</feature>
<keyword evidence="3" id="KW-0812">Transmembrane</keyword>
<keyword evidence="1" id="KW-0547">Nucleotide-binding</keyword>
<dbReference type="InterPro" id="IPR050130">
    <property type="entry name" value="ClpA_ClpB"/>
</dbReference>
<evidence type="ECO:0000256" key="3">
    <source>
        <dbReference type="SAM" id="Phobius"/>
    </source>
</evidence>
<gene>
    <name evidence="5" type="ORF">POM88_000419</name>
</gene>
<dbReference type="GO" id="GO:0005524">
    <property type="term" value="F:ATP binding"/>
    <property type="evidence" value="ECO:0007669"/>
    <property type="project" value="UniProtKB-KW"/>
</dbReference>
<feature type="transmembrane region" description="Helical" evidence="3">
    <location>
        <begin position="6"/>
        <end position="23"/>
    </location>
</feature>
<dbReference type="SUPFAM" id="SSF52540">
    <property type="entry name" value="P-loop containing nucleoside triphosphate hydrolases"/>
    <property type="match status" value="1"/>
</dbReference>
<dbReference type="GO" id="GO:0034605">
    <property type="term" value="P:cellular response to heat"/>
    <property type="evidence" value="ECO:0007669"/>
    <property type="project" value="TreeGrafter"/>
</dbReference>
<dbReference type="Gene3D" id="1.10.8.60">
    <property type="match status" value="1"/>
</dbReference>
<evidence type="ECO:0000313" key="5">
    <source>
        <dbReference type="EMBL" id="KAK1400814.1"/>
    </source>
</evidence>
<keyword evidence="3" id="KW-0472">Membrane</keyword>
<evidence type="ECO:0000256" key="1">
    <source>
        <dbReference type="ARBA" id="ARBA00022741"/>
    </source>
</evidence>
<dbReference type="PANTHER" id="PTHR11638">
    <property type="entry name" value="ATP-DEPENDENT CLP PROTEASE"/>
    <property type="match status" value="1"/>
</dbReference>
<keyword evidence="6" id="KW-1185">Reference proteome</keyword>
<keyword evidence="2" id="KW-0067">ATP-binding</keyword>
<dbReference type="GO" id="GO:0016887">
    <property type="term" value="F:ATP hydrolysis activity"/>
    <property type="evidence" value="ECO:0007669"/>
    <property type="project" value="TreeGrafter"/>
</dbReference>
<dbReference type="GO" id="GO:0005737">
    <property type="term" value="C:cytoplasm"/>
    <property type="evidence" value="ECO:0007669"/>
    <property type="project" value="TreeGrafter"/>
</dbReference>
<reference evidence="5" key="2">
    <citation type="submission" date="2023-05" db="EMBL/GenBank/DDBJ databases">
        <authorList>
            <person name="Schelkunov M.I."/>
        </authorList>
    </citation>
    <scope>NUCLEOTIDE SEQUENCE</scope>
    <source>
        <strain evidence="5">Hsosn_3</strain>
        <tissue evidence="5">Leaf</tissue>
    </source>
</reference>
<dbReference type="EMBL" id="JAUIZM010000001">
    <property type="protein sequence ID" value="KAK1400814.1"/>
    <property type="molecule type" value="Genomic_DNA"/>
</dbReference>
<evidence type="ECO:0000259" key="4">
    <source>
        <dbReference type="Pfam" id="PF17871"/>
    </source>
</evidence>
<sequence>MLLDSYYICAIISTLVILPTIWLRDLSLLAYISVGGILALTLVVVCLLWVGVVDGVGFPPGGSPLNFPNLPVTVGLLYMGVGICGYLMFEEAIKSQFTLNMPSNFVASKIASWTVCIGETTMEEYRKYIEKDGALKRRFQVVDVPEPSVEDTVLILKGLVQKYESFHKVKYTDKVILSASSLAKQYVRVSLQQKQDKYDKVMIATKMDTNLRVNLQAQQGQAEYSDNMLVTKEDIKLVLSSWTGIPIEKMSQEEAFKF</sequence>
<dbReference type="Gene3D" id="3.40.50.300">
    <property type="entry name" value="P-loop containing nucleotide triphosphate hydrolases"/>
    <property type="match status" value="1"/>
</dbReference>
<dbReference type="InterPro" id="IPR027417">
    <property type="entry name" value="P-loop_NTPase"/>
</dbReference>
<accession>A0AAD8JCA5</accession>
<dbReference type="Proteomes" id="UP001237642">
    <property type="component" value="Unassembled WGS sequence"/>
</dbReference>
<feature type="transmembrane region" description="Helical" evidence="3">
    <location>
        <begin position="28"/>
        <end position="50"/>
    </location>
</feature>
<dbReference type="Pfam" id="PF17871">
    <property type="entry name" value="AAA_lid_9"/>
    <property type="match status" value="1"/>
</dbReference>
<evidence type="ECO:0000256" key="2">
    <source>
        <dbReference type="ARBA" id="ARBA00022840"/>
    </source>
</evidence>
<feature type="domain" description="ClpA/ClpB AAA lid" evidence="4">
    <location>
        <begin position="148"/>
        <end position="188"/>
    </location>
</feature>
<dbReference type="InterPro" id="IPR041546">
    <property type="entry name" value="ClpA/ClpB_AAA_lid"/>
</dbReference>
<reference evidence="5" key="1">
    <citation type="submission" date="2023-02" db="EMBL/GenBank/DDBJ databases">
        <title>Genome of toxic invasive species Heracleum sosnowskyi carries increased number of genes despite the absence of recent whole-genome duplications.</title>
        <authorList>
            <person name="Schelkunov M."/>
            <person name="Shtratnikova V."/>
            <person name="Makarenko M."/>
            <person name="Klepikova A."/>
            <person name="Omelchenko D."/>
            <person name="Novikova G."/>
            <person name="Obukhova E."/>
            <person name="Bogdanov V."/>
            <person name="Penin A."/>
            <person name="Logacheva M."/>
        </authorList>
    </citation>
    <scope>NUCLEOTIDE SEQUENCE</scope>
    <source>
        <strain evidence="5">Hsosn_3</strain>
        <tissue evidence="5">Leaf</tissue>
    </source>
</reference>
<name>A0AAD8JCA5_9APIA</name>
<dbReference type="PANTHER" id="PTHR11638:SF189">
    <property type="entry name" value="CLP R DOMAIN-CONTAINING PROTEIN"/>
    <property type="match status" value="1"/>
</dbReference>
<proteinExistence type="predicted"/>
<evidence type="ECO:0000313" key="6">
    <source>
        <dbReference type="Proteomes" id="UP001237642"/>
    </source>
</evidence>